<dbReference type="EMBL" id="FRAH01000075">
    <property type="protein sequence ID" value="SHL18063.1"/>
    <property type="molecule type" value="Genomic_DNA"/>
</dbReference>
<protein>
    <submittedName>
        <fullName evidence="4">Zinc-ribbon domain-containing protein</fullName>
    </submittedName>
</protein>
<feature type="region of interest" description="Disordered" evidence="1">
    <location>
        <begin position="78"/>
        <end position="105"/>
    </location>
</feature>
<keyword evidence="2" id="KW-1133">Transmembrane helix</keyword>
<evidence type="ECO:0000256" key="1">
    <source>
        <dbReference type="SAM" id="MobiDB-lite"/>
    </source>
</evidence>
<accession>A0A1M6YIU9</accession>
<feature type="transmembrane region" description="Helical" evidence="2">
    <location>
        <begin position="12"/>
        <end position="30"/>
    </location>
</feature>
<dbReference type="InterPro" id="IPR059113">
    <property type="entry name" value="Znf_ribbon"/>
</dbReference>
<name>A0A1M6YIU9_9FIRM</name>
<sequence>MRSVKPGRGPSLQGAIGSIFAVVFGIFWMVSAAKMGAPTPFVLMGLVFVVIAGSNVIVSLMNATGENRFSLYDITEEGEEPDPLEEVLNKKEKTTEPKEEEERPTETAFCPYCGAKAEKDYAFCRSCGKKL</sequence>
<reference evidence="4 5" key="1">
    <citation type="submission" date="2016-11" db="EMBL/GenBank/DDBJ databases">
        <authorList>
            <person name="Jaros S."/>
            <person name="Januszkiewicz K."/>
            <person name="Wedrychowicz H."/>
        </authorList>
    </citation>
    <scope>NUCLEOTIDE SEQUENCE [LARGE SCALE GENOMIC DNA]</scope>
    <source>
        <strain evidence="4 5">DSM 14214</strain>
    </source>
</reference>
<evidence type="ECO:0000259" key="3">
    <source>
        <dbReference type="Pfam" id="PF13248"/>
    </source>
</evidence>
<feature type="transmembrane region" description="Helical" evidence="2">
    <location>
        <begin position="42"/>
        <end position="61"/>
    </location>
</feature>
<gene>
    <name evidence="4" type="ORF">SAMN02745138_03011</name>
</gene>
<keyword evidence="2" id="KW-0472">Membrane</keyword>
<keyword evidence="5" id="KW-1185">Reference proteome</keyword>
<dbReference type="Pfam" id="PF13248">
    <property type="entry name" value="Zn_ribbon_3"/>
    <property type="match status" value="1"/>
</dbReference>
<keyword evidence="2" id="KW-0812">Transmembrane</keyword>
<dbReference type="AlphaFoldDB" id="A0A1M6YIU9"/>
<proteinExistence type="predicted"/>
<organism evidence="4 5">
    <name type="scientific">Anaerotignum lactatifermentans DSM 14214</name>
    <dbReference type="NCBI Taxonomy" id="1121323"/>
    <lineage>
        <taxon>Bacteria</taxon>
        <taxon>Bacillati</taxon>
        <taxon>Bacillota</taxon>
        <taxon>Clostridia</taxon>
        <taxon>Lachnospirales</taxon>
        <taxon>Anaerotignaceae</taxon>
        <taxon>Anaerotignum</taxon>
    </lineage>
</organism>
<dbReference type="OrthoDB" id="517663at2"/>
<dbReference type="Proteomes" id="UP000183975">
    <property type="component" value="Unassembled WGS sequence"/>
</dbReference>
<evidence type="ECO:0000313" key="4">
    <source>
        <dbReference type="EMBL" id="SHL18063.1"/>
    </source>
</evidence>
<feature type="domain" description="Putative zinc-ribbon" evidence="3">
    <location>
        <begin position="110"/>
        <end position="131"/>
    </location>
</feature>
<evidence type="ECO:0000256" key="2">
    <source>
        <dbReference type="SAM" id="Phobius"/>
    </source>
</evidence>
<dbReference type="RefSeq" id="WP_072853135.1">
    <property type="nucleotide sequence ID" value="NZ_FRAH01000075.1"/>
</dbReference>
<feature type="compositionally biased region" description="Basic and acidic residues" evidence="1">
    <location>
        <begin position="87"/>
        <end position="105"/>
    </location>
</feature>
<evidence type="ECO:0000313" key="5">
    <source>
        <dbReference type="Proteomes" id="UP000183975"/>
    </source>
</evidence>